<keyword evidence="7" id="KW-1185">Reference proteome</keyword>
<evidence type="ECO:0000256" key="2">
    <source>
        <dbReference type="ARBA" id="ARBA00022741"/>
    </source>
</evidence>
<dbReference type="PANTHER" id="PTHR11772:SF2">
    <property type="entry name" value="ASPARAGINE SYNTHETASE [GLUTAMINE-HYDROLYZING]"/>
    <property type="match status" value="1"/>
</dbReference>
<evidence type="ECO:0000256" key="4">
    <source>
        <dbReference type="SAM" id="MobiDB-lite"/>
    </source>
</evidence>
<dbReference type="Proteomes" id="UP000654075">
    <property type="component" value="Unassembled WGS sequence"/>
</dbReference>
<reference evidence="6" key="1">
    <citation type="submission" date="2021-02" db="EMBL/GenBank/DDBJ databases">
        <authorList>
            <person name="Dougan E. K."/>
            <person name="Rhodes N."/>
            <person name="Thang M."/>
            <person name="Chan C."/>
        </authorList>
    </citation>
    <scope>NUCLEOTIDE SEQUENCE</scope>
</reference>
<sequence length="1008" mass="110342">MYSVAADTHKLACSVELYQAKYGYSRLPASITEQVEQAAAPGDTLLDFEEPVLEEVGAAVGTPNEDSVDSKGEATEVTGHADGAALALSGNVPGGEQESPGGPKNQIAICSRQVANRHHKILGLLLRQSLIIFLVCSKLRKLLMKLDSANGNIDFLCHKFSGLLERLQKSEAGEREALESCAQLEAQLVTRDLEEDAERRELEAADAAAREEIRKFESSLTEAAGFLLASFLLPHLTALFNAKMKLRGPDVTSRMALNGIEFVHNLLHLTGPPTAQPVVEPGGASALVFNGEIYNYAALAEELGKPPGLSEAAVLLPAYRRWGPGFLRRLDGEFALALVDFQGDASLLLATDAFGTKPLWLAGKGTSRWAAASYESALLALGFHDAELIPANTVLQCSLAPSLVCRRSTLRRFDLRQFKTSTSDWMAAFSRSVAKRVEQGSSVSEPRRVFLGLSAGHDSGAIHAELLKQRRPHVAYAVLGPEDLGILRARARLAEEVAAGEDWVAWSMLDVSREQFQWEKEWAKKFTENFTTVNEHDGEVYVALDNPALTGTSIICREASAAGLRVMLSGQGADETMTNYFDRGRRIMDLKGVADERPLANASGFTGFYPDRLFEVFPWTNFFRGTNQVFMQTIEAACGAHGIESRYPFLDPAVVQEWLWLTPEAKHAAYKAPIEELMTKAGYPFQPSLKNGFGANKQLKEGRWRGRAWVKGPVLQRSPDSAALPPPFRLEMSSFFEDETIFTLDDDRQAKEDFVRSLWSKCLFFSYSDLLLILLVRSCFRHGSNSADSLDCAAALLNWRDPAGDTGLLVAAAQDKQELLLALASMACSFLPKGSSWQLGVLSVTNKGRSLRKLLRKEHGNNDNNDSNKNNNNNSNSNSNNNNDNSSNNNNNNDNNNNNNNVNNRIKNNNDNSNSSSSNSSSNNSPVPCLADAACEELQMAEWAEEVCTTMVPTNLILPAFSEVPLGPLLDFAELILGGSLRQLGMNEAEASDYAKHMTELLHDSVAE</sequence>
<keyword evidence="3" id="KW-0067">ATP-binding</keyword>
<dbReference type="InterPro" id="IPR050795">
    <property type="entry name" value="Asn_Synthetase"/>
</dbReference>
<dbReference type="GO" id="GO:0005524">
    <property type="term" value="F:ATP binding"/>
    <property type="evidence" value="ECO:0007669"/>
    <property type="project" value="UniProtKB-KW"/>
</dbReference>
<dbReference type="Gene3D" id="3.60.20.10">
    <property type="entry name" value="Glutamine Phosphoribosylpyrophosphate, subunit 1, domain 1"/>
    <property type="match status" value="1"/>
</dbReference>
<dbReference type="GO" id="GO:0005829">
    <property type="term" value="C:cytosol"/>
    <property type="evidence" value="ECO:0007669"/>
    <property type="project" value="TreeGrafter"/>
</dbReference>
<dbReference type="InterPro" id="IPR014729">
    <property type="entry name" value="Rossmann-like_a/b/a_fold"/>
</dbReference>
<dbReference type="AlphaFoldDB" id="A0A813FFM7"/>
<evidence type="ECO:0000259" key="5">
    <source>
        <dbReference type="PROSITE" id="PS51278"/>
    </source>
</evidence>
<dbReference type="SUPFAM" id="SSF52402">
    <property type="entry name" value="Adenine nucleotide alpha hydrolases-like"/>
    <property type="match status" value="1"/>
</dbReference>
<dbReference type="SUPFAM" id="SSF56235">
    <property type="entry name" value="N-terminal nucleophile aminohydrolases (Ntn hydrolases)"/>
    <property type="match status" value="1"/>
</dbReference>
<gene>
    <name evidence="6" type="ORF">PGLA1383_LOCUS29067</name>
</gene>
<dbReference type="InterPro" id="IPR029055">
    <property type="entry name" value="Ntn_hydrolases_N"/>
</dbReference>
<organism evidence="6 7">
    <name type="scientific">Polarella glacialis</name>
    <name type="common">Dinoflagellate</name>
    <dbReference type="NCBI Taxonomy" id="89957"/>
    <lineage>
        <taxon>Eukaryota</taxon>
        <taxon>Sar</taxon>
        <taxon>Alveolata</taxon>
        <taxon>Dinophyceae</taxon>
        <taxon>Suessiales</taxon>
        <taxon>Suessiaceae</taxon>
        <taxon>Polarella</taxon>
    </lineage>
</organism>
<dbReference type="PANTHER" id="PTHR11772">
    <property type="entry name" value="ASPARAGINE SYNTHETASE"/>
    <property type="match status" value="1"/>
</dbReference>
<comment type="caution">
    <text evidence="6">The sequence shown here is derived from an EMBL/GenBank/DDBJ whole genome shotgun (WGS) entry which is preliminary data.</text>
</comment>
<keyword evidence="2" id="KW-0547">Nucleotide-binding</keyword>
<dbReference type="Pfam" id="PF00733">
    <property type="entry name" value="Asn_synthase"/>
    <property type="match status" value="1"/>
</dbReference>
<proteinExistence type="predicted"/>
<dbReference type="InterPro" id="IPR001962">
    <property type="entry name" value="Asn_synthase"/>
</dbReference>
<evidence type="ECO:0000313" key="7">
    <source>
        <dbReference type="Proteomes" id="UP000654075"/>
    </source>
</evidence>
<dbReference type="InterPro" id="IPR017932">
    <property type="entry name" value="GATase_2_dom"/>
</dbReference>
<dbReference type="GO" id="GO:0006529">
    <property type="term" value="P:asparagine biosynthetic process"/>
    <property type="evidence" value="ECO:0007669"/>
    <property type="project" value="InterPro"/>
</dbReference>
<dbReference type="EMBL" id="CAJNNV010025016">
    <property type="protein sequence ID" value="CAE8611265.1"/>
    <property type="molecule type" value="Genomic_DNA"/>
</dbReference>
<dbReference type="GO" id="GO:0004066">
    <property type="term" value="F:asparagine synthase (glutamine-hydrolyzing) activity"/>
    <property type="evidence" value="ECO:0007669"/>
    <property type="project" value="InterPro"/>
</dbReference>
<dbReference type="Gene3D" id="3.40.50.620">
    <property type="entry name" value="HUPs"/>
    <property type="match status" value="1"/>
</dbReference>
<feature type="domain" description="Glutamine amidotransferase type-2" evidence="5">
    <location>
        <begin position="13"/>
        <end position="400"/>
    </location>
</feature>
<dbReference type="PROSITE" id="PS51278">
    <property type="entry name" value="GATASE_TYPE_2"/>
    <property type="match status" value="1"/>
</dbReference>
<feature type="compositionally biased region" description="Low complexity" evidence="4">
    <location>
        <begin position="862"/>
        <end position="925"/>
    </location>
</feature>
<evidence type="ECO:0000313" key="6">
    <source>
        <dbReference type="EMBL" id="CAE8611265.1"/>
    </source>
</evidence>
<dbReference type="OrthoDB" id="409189at2759"/>
<evidence type="ECO:0000256" key="1">
    <source>
        <dbReference type="ARBA" id="ARBA00022598"/>
    </source>
</evidence>
<evidence type="ECO:0000256" key="3">
    <source>
        <dbReference type="ARBA" id="ARBA00022840"/>
    </source>
</evidence>
<keyword evidence="1" id="KW-0436">Ligase</keyword>
<dbReference type="Pfam" id="PF13537">
    <property type="entry name" value="GATase_7"/>
    <property type="match status" value="1"/>
</dbReference>
<name>A0A813FFM7_POLGL</name>
<protein>
    <recommendedName>
        <fullName evidence="5">Glutamine amidotransferase type-2 domain-containing protein</fullName>
    </recommendedName>
</protein>
<feature type="region of interest" description="Disordered" evidence="4">
    <location>
        <begin position="857"/>
        <end position="927"/>
    </location>
</feature>
<accession>A0A813FFM7</accession>